<name>A0AAV9V7R5_9PEZI</name>
<feature type="region of interest" description="Disordered" evidence="1">
    <location>
        <begin position="24"/>
        <end position="100"/>
    </location>
</feature>
<protein>
    <submittedName>
        <fullName evidence="2">Uncharacterized protein</fullName>
    </submittedName>
</protein>
<dbReference type="Proteomes" id="UP001375240">
    <property type="component" value="Unassembled WGS sequence"/>
</dbReference>
<evidence type="ECO:0000313" key="3">
    <source>
        <dbReference type="Proteomes" id="UP001375240"/>
    </source>
</evidence>
<feature type="compositionally biased region" description="Basic and acidic residues" evidence="1">
    <location>
        <begin position="26"/>
        <end position="38"/>
    </location>
</feature>
<organism evidence="2 3">
    <name type="scientific">Orbilia brochopaga</name>
    <dbReference type="NCBI Taxonomy" id="3140254"/>
    <lineage>
        <taxon>Eukaryota</taxon>
        <taxon>Fungi</taxon>
        <taxon>Dikarya</taxon>
        <taxon>Ascomycota</taxon>
        <taxon>Pezizomycotina</taxon>
        <taxon>Orbiliomycetes</taxon>
        <taxon>Orbiliales</taxon>
        <taxon>Orbiliaceae</taxon>
        <taxon>Orbilia</taxon>
    </lineage>
</organism>
<sequence length="100" mass="11596">MCLIGTTERRYEYPVARRVAYAAPRPRQETVIVERPRSSYDSGHFNHGHNRRSSSHSHHRHSKTSVHYATPRGSYVVTPRGSYVSTRRESVPVVVERTHR</sequence>
<comment type="caution">
    <text evidence="2">The sequence shown here is derived from an EMBL/GenBank/DDBJ whole genome shotgun (WGS) entry which is preliminary data.</text>
</comment>
<reference evidence="2 3" key="1">
    <citation type="submission" date="2019-10" db="EMBL/GenBank/DDBJ databases">
        <authorList>
            <person name="Palmer J.M."/>
        </authorList>
    </citation>
    <scope>NUCLEOTIDE SEQUENCE [LARGE SCALE GENOMIC DNA]</scope>
    <source>
        <strain evidence="2 3">TWF696</strain>
    </source>
</reference>
<gene>
    <name evidence="2" type="ORF">TWF696_004186</name>
</gene>
<dbReference type="AlphaFoldDB" id="A0AAV9V7R5"/>
<evidence type="ECO:0000313" key="2">
    <source>
        <dbReference type="EMBL" id="KAK6355060.1"/>
    </source>
</evidence>
<accession>A0AAV9V7R5</accession>
<proteinExistence type="predicted"/>
<keyword evidence="3" id="KW-1185">Reference proteome</keyword>
<feature type="compositionally biased region" description="Basic residues" evidence="1">
    <location>
        <begin position="46"/>
        <end position="64"/>
    </location>
</feature>
<evidence type="ECO:0000256" key="1">
    <source>
        <dbReference type="SAM" id="MobiDB-lite"/>
    </source>
</evidence>
<dbReference type="EMBL" id="JAVHNQ010000002">
    <property type="protein sequence ID" value="KAK6355060.1"/>
    <property type="molecule type" value="Genomic_DNA"/>
</dbReference>